<feature type="repeat" description="ANK" evidence="3">
    <location>
        <begin position="37"/>
        <end position="69"/>
    </location>
</feature>
<feature type="compositionally biased region" description="Acidic residues" evidence="4">
    <location>
        <begin position="134"/>
        <end position="146"/>
    </location>
</feature>
<dbReference type="PROSITE" id="PS50088">
    <property type="entry name" value="ANK_REPEAT"/>
    <property type="match status" value="1"/>
</dbReference>
<evidence type="ECO:0000313" key="5">
    <source>
        <dbReference type="Proteomes" id="UP000085678"/>
    </source>
</evidence>
<feature type="compositionally biased region" description="Basic and acidic residues" evidence="4">
    <location>
        <begin position="147"/>
        <end position="157"/>
    </location>
</feature>
<dbReference type="SMART" id="SM00248">
    <property type="entry name" value="ANK"/>
    <property type="match status" value="4"/>
</dbReference>
<organism evidence="5 6">
    <name type="scientific">Lingula anatina</name>
    <name type="common">Brachiopod</name>
    <name type="synonym">Lingula unguis</name>
    <dbReference type="NCBI Taxonomy" id="7574"/>
    <lineage>
        <taxon>Eukaryota</taxon>
        <taxon>Metazoa</taxon>
        <taxon>Spiralia</taxon>
        <taxon>Lophotrochozoa</taxon>
        <taxon>Brachiopoda</taxon>
        <taxon>Linguliformea</taxon>
        <taxon>Lingulata</taxon>
        <taxon>Lingulida</taxon>
        <taxon>Linguloidea</taxon>
        <taxon>Lingulidae</taxon>
        <taxon>Lingula</taxon>
    </lineage>
</organism>
<gene>
    <name evidence="6" type="primary">LOC106151189</name>
</gene>
<dbReference type="InterPro" id="IPR036770">
    <property type="entry name" value="Ankyrin_rpt-contain_sf"/>
</dbReference>
<dbReference type="AlphaFoldDB" id="A0A1S3H3N4"/>
<dbReference type="InterPro" id="IPR002110">
    <property type="entry name" value="Ankyrin_rpt"/>
</dbReference>
<protein>
    <submittedName>
        <fullName evidence="6">Ankyrin repeat domain-containing protein 66</fullName>
    </submittedName>
</protein>
<dbReference type="PROSITE" id="PS50297">
    <property type="entry name" value="ANK_REP_REGION"/>
    <property type="match status" value="1"/>
</dbReference>
<dbReference type="PANTHER" id="PTHR24201">
    <property type="entry name" value="ANK_REP_REGION DOMAIN-CONTAINING PROTEIN"/>
    <property type="match status" value="1"/>
</dbReference>
<dbReference type="InterPro" id="IPR050776">
    <property type="entry name" value="Ank_Repeat/CDKN_Inhibitor"/>
</dbReference>
<feature type="region of interest" description="Disordered" evidence="4">
    <location>
        <begin position="132"/>
        <end position="157"/>
    </location>
</feature>
<keyword evidence="5" id="KW-1185">Reference proteome</keyword>
<evidence type="ECO:0000313" key="6">
    <source>
        <dbReference type="RefSeq" id="XP_013379749.1"/>
    </source>
</evidence>
<reference evidence="6" key="1">
    <citation type="submission" date="2025-08" db="UniProtKB">
        <authorList>
            <consortium name="RefSeq"/>
        </authorList>
    </citation>
    <scope>IDENTIFICATION</scope>
    <source>
        <tissue evidence="6">Gonads</tissue>
    </source>
</reference>
<evidence type="ECO:0000256" key="3">
    <source>
        <dbReference type="PROSITE-ProRule" id="PRU00023"/>
    </source>
</evidence>
<dbReference type="OrthoDB" id="194358at2759"/>
<sequence>MAGLELHEAVAAGDYDAVEELLNSGKVDVNLKDVEWKFKTPLHWACSKGSADIIRLLLEHKAKGTARMAGRWTPAHCAAESGKVHALRALHMAGVSVWKKNASGETPLTIAEVNGNADCVKFLTQVMAGKVTDDVDDDDDDDDNDNEHEHTENTDET</sequence>
<proteinExistence type="predicted"/>
<evidence type="ECO:0000256" key="1">
    <source>
        <dbReference type="ARBA" id="ARBA00022737"/>
    </source>
</evidence>
<dbReference type="Pfam" id="PF00023">
    <property type="entry name" value="Ank"/>
    <property type="match status" value="1"/>
</dbReference>
<dbReference type="Gene3D" id="1.25.40.20">
    <property type="entry name" value="Ankyrin repeat-containing domain"/>
    <property type="match status" value="2"/>
</dbReference>
<keyword evidence="2 3" id="KW-0040">ANK repeat</keyword>
<dbReference type="STRING" id="7574.A0A1S3H3N4"/>
<keyword evidence="1" id="KW-0677">Repeat</keyword>
<accession>A0A1S3H3N4</accession>
<dbReference type="KEGG" id="lak:106151189"/>
<evidence type="ECO:0000256" key="2">
    <source>
        <dbReference type="ARBA" id="ARBA00023043"/>
    </source>
</evidence>
<dbReference type="SUPFAM" id="SSF48403">
    <property type="entry name" value="Ankyrin repeat"/>
    <property type="match status" value="1"/>
</dbReference>
<dbReference type="GeneID" id="106151189"/>
<dbReference type="Proteomes" id="UP000085678">
    <property type="component" value="Unplaced"/>
</dbReference>
<dbReference type="RefSeq" id="XP_013379749.1">
    <property type="nucleotide sequence ID" value="XM_013524295.1"/>
</dbReference>
<dbReference type="Pfam" id="PF12796">
    <property type="entry name" value="Ank_2"/>
    <property type="match status" value="1"/>
</dbReference>
<name>A0A1S3H3N4_LINAN</name>
<dbReference type="InParanoid" id="A0A1S3H3N4"/>
<dbReference type="PANTHER" id="PTHR24201:SF15">
    <property type="entry name" value="ANKYRIN REPEAT DOMAIN-CONTAINING PROTEIN 66"/>
    <property type="match status" value="1"/>
</dbReference>
<evidence type="ECO:0000256" key="4">
    <source>
        <dbReference type="SAM" id="MobiDB-lite"/>
    </source>
</evidence>